<dbReference type="Proteomes" id="UP000827892">
    <property type="component" value="Chromosome X"/>
</dbReference>
<organism evidence="2 3">
    <name type="scientific">Caenorhabditis briggsae</name>
    <dbReference type="NCBI Taxonomy" id="6238"/>
    <lineage>
        <taxon>Eukaryota</taxon>
        <taxon>Metazoa</taxon>
        <taxon>Ecdysozoa</taxon>
        <taxon>Nematoda</taxon>
        <taxon>Chromadorea</taxon>
        <taxon>Rhabditida</taxon>
        <taxon>Rhabditina</taxon>
        <taxon>Rhabditomorpha</taxon>
        <taxon>Rhabditoidea</taxon>
        <taxon>Rhabditidae</taxon>
        <taxon>Peloderinae</taxon>
        <taxon>Caenorhabditis</taxon>
    </lineage>
</organism>
<name>A0AAE9CYA7_CAEBR</name>
<evidence type="ECO:0000259" key="1">
    <source>
        <dbReference type="Pfam" id="PF07735"/>
    </source>
</evidence>
<sequence>MNRRPRFPILRVDNVVFREIISNIAPMDLASLAQSSKHCQQNIRSNKSIFSALNIAILFHEDEPVQLELSFKESSYEDDEIEDSEDESEDSDNTQDRIRYYLYAYTESGEMIPMSTEDVIKYFTFFCDLLIRDNSISKLSIYLWTGDLVKIFNWISTRQESVKKCDIYLNHIKDSDLDYFLGNVRVSHYLGMNVLPSLEYRAQCYQQVNIINCLNAFWWRLEHCLMFDCKDMNLEDTHLTNDNIVWLLECWMDGSGLKRLENMSIDGNNLDRNVITNKVDHVLLDRKAILAFSELVFTENVIGGALIERHDGVKAVIPFPELDHSPLYQFELNVVVKQIEKD</sequence>
<dbReference type="InterPro" id="IPR012885">
    <property type="entry name" value="F-box_Sdz-33"/>
</dbReference>
<evidence type="ECO:0000313" key="3">
    <source>
        <dbReference type="Proteomes" id="UP000827892"/>
    </source>
</evidence>
<dbReference type="PANTHER" id="PTHR21503">
    <property type="entry name" value="F-BOX-CONTAINING HYPOTHETICAL PROTEIN C.ELEGANS"/>
    <property type="match status" value="1"/>
</dbReference>
<dbReference type="EMBL" id="CP090896">
    <property type="protein sequence ID" value="ULT85258.1"/>
    <property type="molecule type" value="Genomic_DNA"/>
</dbReference>
<gene>
    <name evidence="2" type="ORF">L3Y34_013797</name>
</gene>
<reference evidence="2 3" key="1">
    <citation type="submission" date="2022-05" db="EMBL/GenBank/DDBJ databases">
        <title>Chromosome-level reference genomes for two strains of Caenorhabditis briggsae: an improved platform for comparative genomics.</title>
        <authorList>
            <person name="Stevens L."/>
            <person name="Andersen E.C."/>
        </authorList>
    </citation>
    <scope>NUCLEOTIDE SEQUENCE [LARGE SCALE GENOMIC DNA]</scope>
    <source>
        <strain evidence="2">QX1410_ONT</strain>
        <tissue evidence="2">Whole-organism</tissue>
    </source>
</reference>
<protein>
    <recommendedName>
        <fullName evidence="1">Sdz-33 F-box domain-containing protein</fullName>
    </recommendedName>
</protein>
<feature type="domain" description="Sdz-33 F-box" evidence="1">
    <location>
        <begin position="205"/>
        <end position="265"/>
    </location>
</feature>
<dbReference type="PANTHER" id="PTHR21503:SF8">
    <property type="entry name" value="F-BOX ASSOCIATED DOMAIN-CONTAINING PROTEIN-RELATED"/>
    <property type="match status" value="1"/>
</dbReference>
<dbReference type="Pfam" id="PF07735">
    <property type="entry name" value="FBA_2"/>
    <property type="match status" value="1"/>
</dbReference>
<proteinExistence type="predicted"/>
<dbReference type="AlphaFoldDB" id="A0AAE9CYA7"/>
<evidence type="ECO:0000313" key="2">
    <source>
        <dbReference type="EMBL" id="ULT85258.1"/>
    </source>
</evidence>
<accession>A0AAE9CYA7</accession>